<keyword evidence="13 16" id="KW-0173">Coenzyme A biosynthesis</keyword>
<evidence type="ECO:0000256" key="5">
    <source>
        <dbReference type="ARBA" id="ARBA00011738"/>
    </source>
</evidence>
<name>A0A3N0AFT0_9ACTN</name>
<dbReference type="EC" id="2.7.1.33" evidence="6 16"/>
<gene>
    <name evidence="16" type="primary">coaX</name>
    <name evidence="17" type="ORF">DMP07_05380</name>
</gene>
<dbReference type="InterPro" id="IPR043129">
    <property type="entry name" value="ATPase_NBD"/>
</dbReference>
<evidence type="ECO:0000256" key="6">
    <source>
        <dbReference type="ARBA" id="ARBA00012102"/>
    </source>
</evidence>
<protein>
    <recommendedName>
        <fullName evidence="15 16">Type III pantothenate kinase</fullName>
        <ecNumber evidence="6 16">2.7.1.33</ecNumber>
    </recommendedName>
    <alternativeName>
        <fullName evidence="16">PanK-III</fullName>
    </alternativeName>
    <alternativeName>
        <fullName evidence="16">Pantothenic acid kinase</fullName>
    </alternativeName>
</protein>
<dbReference type="GO" id="GO:0004594">
    <property type="term" value="F:pantothenate kinase activity"/>
    <property type="evidence" value="ECO:0007669"/>
    <property type="project" value="UniProtKB-UniRule"/>
</dbReference>
<evidence type="ECO:0000256" key="11">
    <source>
        <dbReference type="ARBA" id="ARBA00022840"/>
    </source>
</evidence>
<organism evidence="17 18">
    <name type="scientific">Slackia faecicanis</name>
    <dbReference type="NCBI Taxonomy" id="255723"/>
    <lineage>
        <taxon>Bacteria</taxon>
        <taxon>Bacillati</taxon>
        <taxon>Actinomycetota</taxon>
        <taxon>Coriobacteriia</taxon>
        <taxon>Eggerthellales</taxon>
        <taxon>Eggerthellaceae</taxon>
        <taxon>Slackia</taxon>
    </lineage>
</organism>
<accession>A0A3N0AFT0</accession>
<comment type="subunit">
    <text evidence="5 16">Homodimer.</text>
</comment>
<keyword evidence="12 16" id="KW-0630">Potassium</keyword>
<dbReference type="EMBL" id="QICB01000003">
    <property type="protein sequence ID" value="RNL19804.1"/>
    <property type="molecule type" value="Genomic_DNA"/>
</dbReference>
<evidence type="ECO:0000256" key="10">
    <source>
        <dbReference type="ARBA" id="ARBA00022777"/>
    </source>
</evidence>
<keyword evidence="10 16" id="KW-0418">Kinase</keyword>
<evidence type="ECO:0000256" key="15">
    <source>
        <dbReference type="ARBA" id="ARBA00040883"/>
    </source>
</evidence>
<dbReference type="RefSeq" id="WP_123198128.1">
    <property type="nucleotide sequence ID" value="NZ_QICB01000003.1"/>
</dbReference>
<evidence type="ECO:0000256" key="14">
    <source>
        <dbReference type="ARBA" id="ARBA00038036"/>
    </source>
</evidence>
<dbReference type="InterPro" id="IPR004619">
    <property type="entry name" value="Type_III_PanK"/>
</dbReference>
<evidence type="ECO:0000256" key="7">
    <source>
        <dbReference type="ARBA" id="ARBA00022490"/>
    </source>
</evidence>
<dbReference type="AlphaFoldDB" id="A0A3N0AFT0"/>
<dbReference type="Gene3D" id="3.30.420.40">
    <property type="match status" value="2"/>
</dbReference>
<feature type="binding site" evidence="16">
    <location>
        <begin position="6"/>
        <end position="13"/>
    </location>
    <ligand>
        <name>ATP</name>
        <dbReference type="ChEBI" id="CHEBI:30616"/>
    </ligand>
</feature>
<dbReference type="GO" id="GO:0005524">
    <property type="term" value="F:ATP binding"/>
    <property type="evidence" value="ECO:0007669"/>
    <property type="project" value="UniProtKB-UniRule"/>
</dbReference>
<keyword evidence="18" id="KW-1185">Reference proteome</keyword>
<dbReference type="GO" id="GO:0046872">
    <property type="term" value="F:metal ion binding"/>
    <property type="evidence" value="ECO:0007669"/>
    <property type="project" value="UniProtKB-KW"/>
</dbReference>
<dbReference type="HAMAP" id="MF_01274">
    <property type="entry name" value="Pantothen_kinase_3"/>
    <property type="match status" value="1"/>
</dbReference>
<dbReference type="Proteomes" id="UP000267368">
    <property type="component" value="Unassembled WGS sequence"/>
</dbReference>
<dbReference type="PANTHER" id="PTHR34265:SF1">
    <property type="entry name" value="TYPE III PANTOTHENATE KINASE"/>
    <property type="match status" value="1"/>
</dbReference>
<keyword evidence="7 16" id="KW-0963">Cytoplasm</keyword>
<comment type="pathway">
    <text evidence="4 16">Cofactor biosynthesis; coenzyme A biosynthesis; CoA from (R)-pantothenate: step 1/5.</text>
</comment>
<evidence type="ECO:0000256" key="9">
    <source>
        <dbReference type="ARBA" id="ARBA00022741"/>
    </source>
</evidence>
<keyword evidence="16" id="KW-0479">Metal-binding</keyword>
<dbReference type="PANTHER" id="PTHR34265">
    <property type="entry name" value="TYPE III PANTOTHENATE KINASE"/>
    <property type="match status" value="1"/>
</dbReference>
<dbReference type="Pfam" id="PF03309">
    <property type="entry name" value="Pan_kinase"/>
    <property type="match status" value="1"/>
</dbReference>
<dbReference type="OrthoDB" id="9804707at2"/>
<keyword evidence="8 16" id="KW-0808">Transferase</keyword>
<feature type="binding site" evidence="16">
    <location>
        <position position="133"/>
    </location>
    <ligand>
        <name>ATP</name>
        <dbReference type="ChEBI" id="CHEBI:30616"/>
    </ligand>
</feature>
<keyword evidence="11 16" id="KW-0067">ATP-binding</keyword>
<feature type="binding site" evidence="16">
    <location>
        <position position="130"/>
    </location>
    <ligand>
        <name>K(+)</name>
        <dbReference type="ChEBI" id="CHEBI:29103"/>
    </ligand>
</feature>
<dbReference type="NCBIfam" id="TIGR00671">
    <property type="entry name" value="baf"/>
    <property type="match status" value="1"/>
</dbReference>
<comment type="caution">
    <text evidence="16">Lacks conserved residue(s) required for the propagation of feature annotation.</text>
</comment>
<evidence type="ECO:0000256" key="3">
    <source>
        <dbReference type="ARBA" id="ARBA00004496"/>
    </source>
</evidence>
<dbReference type="GO" id="GO:0005737">
    <property type="term" value="C:cytoplasm"/>
    <property type="evidence" value="ECO:0007669"/>
    <property type="project" value="UniProtKB-SubCell"/>
</dbReference>
<comment type="cofactor">
    <cofactor evidence="2">
        <name>K(+)</name>
        <dbReference type="ChEBI" id="CHEBI:29103"/>
    </cofactor>
</comment>
<feature type="binding site" evidence="16">
    <location>
        <begin position="108"/>
        <end position="111"/>
    </location>
    <ligand>
        <name>substrate</name>
    </ligand>
</feature>
<evidence type="ECO:0000256" key="13">
    <source>
        <dbReference type="ARBA" id="ARBA00022993"/>
    </source>
</evidence>
<sequence>MLLTVDIGNTNVVMGLMPERGLLASNLRFPTDKRRTVQEFMEGFEALVAMHGFDFSNVNGAIVSSVVPELTDSVVASVRAKTGEAPLVVDHRMDLGFTIDMETPEKLGVDMIADAAGAINDYDGNLAIFDMGTATTCSVVSADRVYLGSIIMPGVVISQDALTAKASALPFIKFERPKRLIGRDTVDCMRSGVIYANAAMMDGLVDRISDELDGPVLAVATGGISRLIVPACRRYVVHDPNLLLKGLWDLYHRNIS</sequence>
<evidence type="ECO:0000256" key="8">
    <source>
        <dbReference type="ARBA" id="ARBA00022679"/>
    </source>
</evidence>
<evidence type="ECO:0000313" key="18">
    <source>
        <dbReference type="Proteomes" id="UP000267368"/>
    </source>
</evidence>
<reference evidence="18" key="1">
    <citation type="submission" date="2018-05" db="EMBL/GenBank/DDBJ databases">
        <title>Genome Sequencing of selected type strains of the family Eggerthellaceae.</title>
        <authorList>
            <person name="Danylec N."/>
            <person name="Stoll D.A."/>
            <person name="Doetsch A."/>
            <person name="Huch M."/>
        </authorList>
    </citation>
    <scope>NUCLEOTIDE SEQUENCE [LARGE SCALE GENOMIC DNA]</scope>
    <source>
        <strain evidence="18">DSM 17537</strain>
    </source>
</reference>
<evidence type="ECO:0000256" key="12">
    <source>
        <dbReference type="ARBA" id="ARBA00022958"/>
    </source>
</evidence>
<comment type="subcellular location">
    <subcellularLocation>
        <location evidence="3 16">Cytoplasm</location>
    </subcellularLocation>
</comment>
<evidence type="ECO:0000256" key="4">
    <source>
        <dbReference type="ARBA" id="ARBA00005225"/>
    </source>
</evidence>
<keyword evidence="9 16" id="KW-0547">Nucleotide-binding</keyword>
<dbReference type="GO" id="GO:0015937">
    <property type="term" value="P:coenzyme A biosynthetic process"/>
    <property type="evidence" value="ECO:0007669"/>
    <property type="project" value="UniProtKB-UniRule"/>
</dbReference>
<feature type="binding site" evidence="16">
    <location>
        <position position="185"/>
    </location>
    <ligand>
        <name>substrate</name>
    </ligand>
</feature>
<evidence type="ECO:0000256" key="2">
    <source>
        <dbReference type="ARBA" id="ARBA00001958"/>
    </source>
</evidence>
<dbReference type="CDD" id="cd24015">
    <property type="entry name" value="ASKHA_NBD_PanK-III"/>
    <property type="match status" value="1"/>
</dbReference>
<proteinExistence type="inferred from homology"/>
<comment type="function">
    <text evidence="16">Catalyzes the phosphorylation of pantothenate (Pan), the first step in CoA biosynthesis.</text>
</comment>
<evidence type="ECO:0000256" key="1">
    <source>
        <dbReference type="ARBA" id="ARBA00001206"/>
    </source>
</evidence>
<evidence type="ECO:0000313" key="17">
    <source>
        <dbReference type="EMBL" id="RNL19804.1"/>
    </source>
</evidence>
<feature type="active site" description="Proton acceptor" evidence="16">
    <location>
        <position position="110"/>
    </location>
</feature>
<evidence type="ECO:0000256" key="16">
    <source>
        <dbReference type="HAMAP-Rule" id="MF_01274"/>
    </source>
</evidence>
<comment type="catalytic activity">
    <reaction evidence="1 16">
        <text>(R)-pantothenate + ATP = (R)-4'-phosphopantothenate + ADP + H(+)</text>
        <dbReference type="Rhea" id="RHEA:16373"/>
        <dbReference type="ChEBI" id="CHEBI:10986"/>
        <dbReference type="ChEBI" id="CHEBI:15378"/>
        <dbReference type="ChEBI" id="CHEBI:29032"/>
        <dbReference type="ChEBI" id="CHEBI:30616"/>
        <dbReference type="ChEBI" id="CHEBI:456216"/>
        <dbReference type="EC" id="2.7.1.33"/>
    </reaction>
</comment>
<dbReference type="SUPFAM" id="SSF53067">
    <property type="entry name" value="Actin-like ATPase domain"/>
    <property type="match status" value="2"/>
</dbReference>
<comment type="cofactor">
    <cofactor evidence="16">
        <name>NH4(+)</name>
        <dbReference type="ChEBI" id="CHEBI:28938"/>
    </cofactor>
    <cofactor evidence="16">
        <name>K(+)</name>
        <dbReference type="ChEBI" id="CHEBI:29103"/>
    </cofactor>
    <text evidence="16">A monovalent cation. Ammonium or potassium.</text>
</comment>
<comment type="caution">
    <text evidence="17">The sequence shown here is derived from an EMBL/GenBank/DDBJ whole genome shotgun (WGS) entry which is preliminary data.</text>
</comment>
<comment type="similarity">
    <text evidence="14 16">Belongs to the type III pantothenate kinase family.</text>
</comment>
<dbReference type="UniPathway" id="UPA00241">
    <property type="reaction ID" value="UER00352"/>
</dbReference>